<gene>
    <name evidence="1" type="ORF">EMO91_10280</name>
</gene>
<reference evidence="1 2" key="1">
    <citation type="journal article" date="2019" name="Syst. Appl. Microbiol.">
        <title>Characterization of Bifidobacterium species in feaces of the Egyptian fruit bat: Description of B. vespertilionis sp. nov. and B. rousetti sp. nov.</title>
        <authorList>
            <person name="Modesto M."/>
            <person name="Satti M."/>
            <person name="Watanabe K."/>
            <person name="Puglisi E."/>
            <person name="Morelli L."/>
            <person name="Huang C.-H."/>
            <person name="Liou J.-S."/>
            <person name="Miyashita M."/>
            <person name="Tamura T."/>
            <person name="Saito S."/>
            <person name="Mori K."/>
            <person name="Huang L."/>
            <person name="Sciavilla P."/>
            <person name="Sandri C."/>
            <person name="Spiezio C."/>
            <person name="Vitali F."/>
            <person name="Cavalieri D."/>
            <person name="Perpetuini G."/>
            <person name="Tofalo R."/>
            <person name="Bonetti A."/>
            <person name="Arita M."/>
            <person name="Mattarelli P."/>
        </authorList>
    </citation>
    <scope>NUCLEOTIDE SEQUENCE [LARGE SCALE GENOMIC DNA]</scope>
    <source>
        <strain evidence="1 2">RST17</strain>
    </source>
</reference>
<organism evidence="1 2">
    <name type="scientific">Bifidobacterium myosotis</name>
    <dbReference type="NCBI Taxonomy" id="1630166"/>
    <lineage>
        <taxon>Bacteria</taxon>
        <taxon>Bacillati</taxon>
        <taxon>Actinomycetota</taxon>
        <taxon>Actinomycetes</taxon>
        <taxon>Bifidobacteriales</taxon>
        <taxon>Bifidobacteriaceae</taxon>
        <taxon>Bifidobacterium</taxon>
    </lineage>
</organism>
<proteinExistence type="predicted"/>
<accession>A0A5M9ZJ08</accession>
<comment type="caution">
    <text evidence="1">The sequence shown here is derived from an EMBL/GenBank/DDBJ whole genome shotgun (WGS) entry which is preliminary data.</text>
</comment>
<dbReference type="Proteomes" id="UP000410049">
    <property type="component" value="Unassembled WGS sequence"/>
</dbReference>
<name>A0A5M9ZJ08_9BIFI</name>
<evidence type="ECO:0000313" key="1">
    <source>
        <dbReference type="EMBL" id="KAA8826912.1"/>
    </source>
</evidence>
<dbReference type="EMBL" id="RZUH01000009">
    <property type="protein sequence ID" value="KAA8826912.1"/>
    <property type="molecule type" value="Genomic_DNA"/>
</dbReference>
<dbReference type="AlphaFoldDB" id="A0A5M9ZJ08"/>
<dbReference type="RefSeq" id="WP_150379868.1">
    <property type="nucleotide sequence ID" value="NZ_RZUH01000009.1"/>
</dbReference>
<evidence type="ECO:0000313" key="2">
    <source>
        <dbReference type="Proteomes" id="UP000410049"/>
    </source>
</evidence>
<sequence length="121" mass="13423">MGRRPTVRVSFDDPAAAERFLASCRRRGLDASPETGAGALKRNGPALAAWLTAHPGWHEVGRSRNRMAAYKQARKIRLGERRGFERGGFDADHRADGGEWVVVARRRPRRAAATDGMEPLF</sequence>
<protein>
    <submittedName>
        <fullName evidence="1">Uncharacterized protein</fullName>
    </submittedName>
</protein>